<keyword evidence="3 5" id="KW-0472">Membrane</keyword>
<dbReference type="EMBL" id="JASFZW010000014">
    <property type="protein sequence ID" value="KAK2075632.1"/>
    <property type="molecule type" value="Genomic_DNA"/>
</dbReference>
<sequence length="945" mass="100631">MESWWSRLVAPALIGVLAFGLYTNTFKSGFVYDDDFALVNNGDVTGSNPIGDILHHDFWGQDIRSSTSHKSYRPLCTLLFRGLGRLAPLRATVVAAWEADDASDAEDEGDEGDEEAWPEGQLDPLIFHAASALLHAAVAIQVYRHGGRLRPWFAALAAGAFAVHPIHTEAVASAVGMAELLMAAFGLAAAHLIIKRRQQAGPAGRVGLGPLLGFLVLGWAACFSKETGSTLFGTVVLYELLIASAPASGRIDWRLITVAALGLATFVATRQLVAGDQLVRTYRAVENPIPFAPSRLSRTLSTLHLHGLYARQLVLPWRLSADWSSSCVPLVHAASDPRNALSAALYAFVALVALAARPWGLLPGRGARPAPRDALSSTGEGAADAAALRSDAPATPPPAPRPARAADAQVHIRTSDSPRKSLEATRRWRLWILTGLVLLPMLPASNVFFYVGTFLAERLLFTLAAGASPGALGLFIALLLALGAGKTRHRNLAWRSDHTLFSAALKVCPTSGKVLLNSGVLAGQLGRPDWSLKLLDQALAAVPGYCDPHYHKGIALATYSSFDPSRDRLNEAKQELITALSCPTTAVNALSDLHKLHDAFVNNALTQLDWARAIQNWAAFLMRPELQRALVAWETAAFTLSSTNLTEDGAVYAQKILMQAAGSLEMLGGVSDALPDENHRVRQPMTEEGVERLLECFALRLPITERVGEAGGDLTAPGVKSAMYTYLKKAEAFDCHLSLQKAFGAPFTQSVDPFHHRLLNRLQKADPYDPWLQRAWAVVLRATGRAQEAAAHAQAALGLFHQAAERALGGKAQEVEEEEQEAGDEASGAAANNTPPLGLDGQPLAAAGLVAETRASVEELVRSLSALGLAPRVVCASLQQYEEAALGSLRALVEQGNAEPGMAMLLDAQAAQLLRFAEGLGCAAGGVGDGALGDEPLGSGTRDEL</sequence>
<organism evidence="7 8">
    <name type="scientific">Prototheca wickerhamii</name>
    <dbReference type="NCBI Taxonomy" id="3111"/>
    <lineage>
        <taxon>Eukaryota</taxon>
        <taxon>Viridiplantae</taxon>
        <taxon>Chlorophyta</taxon>
        <taxon>core chlorophytes</taxon>
        <taxon>Trebouxiophyceae</taxon>
        <taxon>Chlorellales</taxon>
        <taxon>Chlorellaceae</taxon>
        <taxon>Prototheca</taxon>
    </lineage>
</organism>
<dbReference type="AlphaFoldDB" id="A0AAD9MGP2"/>
<reference evidence="7" key="1">
    <citation type="submission" date="2021-01" db="EMBL/GenBank/DDBJ databases">
        <authorList>
            <person name="Eckstrom K.M.E."/>
        </authorList>
    </citation>
    <scope>NUCLEOTIDE SEQUENCE</scope>
    <source>
        <strain evidence="7">UVCC 0001</strain>
    </source>
</reference>
<dbReference type="GO" id="GO:0030968">
    <property type="term" value="P:endoplasmic reticulum unfolded protein response"/>
    <property type="evidence" value="ECO:0007669"/>
    <property type="project" value="TreeGrafter"/>
</dbReference>
<evidence type="ECO:0000256" key="4">
    <source>
        <dbReference type="SAM" id="MobiDB-lite"/>
    </source>
</evidence>
<feature type="transmembrane region" description="Helical" evidence="5">
    <location>
        <begin position="172"/>
        <end position="194"/>
    </location>
</feature>
<evidence type="ECO:0000256" key="2">
    <source>
        <dbReference type="ARBA" id="ARBA00022803"/>
    </source>
</evidence>
<dbReference type="GO" id="GO:0005783">
    <property type="term" value="C:endoplasmic reticulum"/>
    <property type="evidence" value="ECO:0007669"/>
    <property type="project" value="TreeGrafter"/>
</dbReference>
<evidence type="ECO:0000256" key="1">
    <source>
        <dbReference type="ARBA" id="ARBA00022737"/>
    </source>
</evidence>
<dbReference type="GO" id="GO:0000030">
    <property type="term" value="F:mannosyltransferase activity"/>
    <property type="evidence" value="ECO:0007669"/>
    <property type="project" value="TreeGrafter"/>
</dbReference>
<comment type="caution">
    <text evidence="7">The sequence shown here is derived from an EMBL/GenBank/DDBJ whole genome shotgun (WGS) entry which is preliminary data.</text>
</comment>
<evidence type="ECO:0000313" key="7">
    <source>
        <dbReference type="EMBL" id="KAK2075632.1"/>
    </source>
</evidence>
<dbReference type="PANTHER" id="PTHR44227">
    <property type="match status" value="1"/>
</dbReference>
<keyword evidence="5" id="KW-0812">Transmembrane</keyword>
<keyword evidence="1" id="KW-0677">Repeat</keyword>
<evidence type="ECO:0000259" key="6">
    <source>
        <dbReference type="Pfam" id="PF08409"/>
    </source>
</evidence>
<feature type="transmembrane region" description="Helical" evidence="5">
    <location>
        <begin position="255"/>
        <end position="273"/>
    </location>
</feature>
<dbReference type="PANTHER" id="PTHR44227:SF3">
    <property type="entry name" value="PROTEIN O-MANNOSYL-TRANSFERASE TMTC4"/>
    <property type="match status" value="1"/>
</dbReference>
<feature type="transmembrane region" description="Helical" evidence="5">
    <location>
        <begin position="206"/>
        <end position="224"/>
    </location>
</feature>
<accession>A0AAD9MGP2</accession>
<dbReference type="SUPFAM" id="SSF48452">
    <property type="entry name" value="TPR-like"/>
    <property type="match status" value="1"/>
</dbReference>
<feature type="region of interest" description="Disordered" evidence="4">
    <location>
        <begin position="386"/>
        <end position="418"/>
    </location>
</feature>
<dbReference type="Gene3D" id="1.25.40.10">
    <property type="entry name" value="Tetratricopeptide repeat domain"/>
    <property type="match status" value="1"/>
</dbReference>
<proteinExistence type="predicted"/>
<feature type="transmembrane region" description="Helical" evidence="5">
    <location>
        <begin position="149"/>
        <end position="166"/>
    </location>
</feature>
<feature type="transmembrane region" description="Helical" evidence="5">
    <location>
        <begin position="343"/>
        <end position="362"/>
    </location>
</feature>
<feature type="region of interest" description="Disordered" evidence="4">
    <location>
        <begin position="808"/>
        <end position="838"/>
    </location>
</feature>
<dbReference type="InterPro" id="IPR013618">
    <property type="entry name" value="TMTC_DUF1736"/>
</dbReference>
<dbReference type="Proteomes" id="UP001255856">
    <property type="component" value="Unassembled WGS sequence"/>
</dbReference>
<gene>
    <name evidence="7" type="ORF">QBZ16_001740</name>
</gene>
<feature type="compositionally biased region" description="Acidic residues" evidence="4">
    <location>
        <begin position="815"/>
        <end position="824"/>
    </location>
</feature>
<feature type="transmembrane region" description="Helical" evidence="5">
    <location>
        <begin position="459"/>
        <end position="482"/>
    </location>
</feature>
<keyword evidence="2" id="KW-0802">TPR repeat</keyword>
<keyword evidence="8" id="KW-1185">Reference proteome</keyword>
<feature type="domain" description="DUF1736" evidence="6">
    <location>
        <begin position="281"/>
        <end position="349"/>
    </location>
</feature>
<dbReference type="InterPro" id="IPR011990">
    <property type="entry name" value="TPR-like_helical_dom_sf"/>
</dbReference>
<dbReference type="InterPro" id="IPR052346">
    <property type="entry name" value="O-mannosyl-transferase_TMTC"/>
</dbReference>
<dbReference type="GO" id="GO:0035269">
    <property type="term" value="P:protein O-linked glycosylation via mannose"/>
    <property type="evidence" value="ECO:0007669"/>
    <property type="project" value="TreeGrafter"/>
</dbReference>
<protein>
    <recommendedName>
        <fullName evidence="6">DUF1736 domain-containing protein</fullName>
    </recommendedName>
</protein>
<evidence type="ECO:0000256" key="5">
    <source>
        <dbReference type="SAM" id="Phobius"/>
    </source>
</evidence>
<name>A0AAD9MGP2_PROWI</name>
<evidence type="ECO:0000256" key="3">
    <source>
        <dbReference type="ARBA" id="ARBA00023136"/>
    </source>
</evidence>
<evidence type="ECO:0000313" key="8">
    <source>
        <dbReference type="Proteomes" id="UP001255856"/>
    </source>
</evidence>
<feature type="transmembrane region" description="Helical" evidence="5">
    <location>
        <begin position="430"/>
        <end position="453"/>
    </location>
</feature>
<dbReference type="Pfam" id="PF08409">
    <property type="entry name" value="TMTC_DUF1736"/>
    <property type="match status" value="1"/>
</dbReference>
<keyword evidence="5" id="KW-1133">Transmembrane helix</keyword>